<sequence length="70" mass="8206">MGSGRARRRFYERTNQQDYQALWRLAWPEVRRHEAIAHVGWGRGENSATPPRRRVHRGVHTPTQMPMNAG</sequence>
<keyword evidence="3" id="KW-1185">Reference proteome</keyword>
<proteinExistence type="predicted"/>
<evidence type="ECO:0000256" key="1">
    <source>
        <dbReference type="SAM" id="MobiDB-lite"/>
    </source>
</evidence>
<name>Q0RUN5_FRAAA</name>
<dbReference type="STRING" id="326424.FRAAL0021"/>
<dbReference type="KEGG" id="fal:FRAAL0021"/>
<feature type="region of interest" description="Disordered" evidence="1">
    <location>
        <begin position="42"/>
        <end position="70"/>
    </location>
</feature>
<dbReference type="HOGENOM" id="CLU_2751926_0_0_11"/>
<dbReference type="Proteomes" id="UP000000657">
    <property type="component" value="Chromosome"/>
</dbReference>
<accession>Q0RUN5</accession>
<organism evidence="2 3">
    <name type="scientific">Frankia alni (strain DSM 45986 / CECT 9034 / ACN14a)</name>
    <dbReference type="NCBI Taxonomy" id="326424"/>
    <lineage>
        <taxon>Bacteria</taxon>
        <taxon>Bacillati</taxon>
        <taxon>Actinomycetota</taxon>
        <taxon>Actinomycetes</taxon>
        <taxon>Frankiales</taxon>
        <taxon>Frankiaceae</taxon>
        <taxon>Frankia</taxon>
    </lineage>
</organism>
<evidence type="ECO:0000313" key="3">
    <source>
        <dbReference type="Proteomes" id="UP000000657"/>
    </source>
</evidence>
<evidence type="ECO:0000313" key="2">
    <source>
        <dbReference type="EMBL" id="CAJ58704.1"/>
    </source>
</evidence>
<feature type="compositionally biased region" description="Polar residues" evidence="1">
    <location>
        <begin position="61"/>
        <end position="70"/>
    </location>
</feature>
<gene>
    <name evidence="2" type="ordered locus">FRAAL0021</name>
</gene>
<dbReference type="AlphaFoldDB" id="Q0RUN5"/>
<dbReference type="EMBL" id="CT573213">
    <property type="protein sequence ID" value="CAJ58704.1"/>
    <property type="molecule type" value="Genomic_DNA"/>
</dbReference>
<reference evidence="2 3" key="1">
    <citation type="journal article" date="2007" name="Genome Res.">
        <title>Genome characteristics of facultatively symbiotic Frankia sp. strains reflect host range and host plant biogeography.</title>
        <authorList>
            <person name="Normand P."/>
            <person name="Lapierre P."/>
            <person name="Tisa L.S."/>
            <person name="Gogarten J.P."/>
            <person name="Alloisio N."/>
            <person name="Bagnarol E."/>
            <person name="Bassi C.A."/>
            <person name="Berry A.M."/>
            <person name="Bickhart D.M."/>
            <person name="Choisne N."/>
            <person name="Couloux A."/>
            <person name="Cournoyer B."/>
            <person name="Cruveiller S."/>
            <person name="Daubin V."/>
            <person name="Demange N."/>
            <person name="Francino M.P."/>
            <person name="Goltsman E."/>
            <person name="Huang Y."/>
            <person name="Kopp O.R."/>
            <person name="Labarre L."/>
            <person name="Lapidus A."/>
            <person name="Lavire C."/>
            <person name="Marechal J."/>
            <person name="Martinez M."/>
            <person name="Mastronunzio J.E."/>
            <person name="Mullin B.C."/>
            <person name="Niemann J."/>
            <person name="Pujic P."/>
            <person name="Rawnsley T."/>
            <person name="Rouy Z."/>
            <person name="Schenowitz C."/>
            <person name="Sellstedt A."/>
            <person name="Tavares F."/>
            <person name="Tomkins J.P."/>
            <person name="Vallenet D."/>
            <person name="Valverde C."/>
            <person name="Wall L.G."/>
            <person name="Wang Y."/>
            <person name="Medigue C."/>
            <person name="Benson D.R."/>
        </authorList>
    </citation>
    <scope>NUCLEOTIDE SEQUENCE [LARGE SCALE GENOMIC DNA]</scope>
    <source>
        <strain evidence="3">DSM 45986 / CECT 9034 / ACN14a</strain>
    </source>
</reference>
<protein>
    <submittedName>
        <fullName evidence="2">Uncharacterized protein</fullName>
    </submittedName>
</protein>